<keyword evidence="2" id="KW-0812">Transmembrane</keyword>
<feature type="active site" description="Charge relay system" evidence="1">
    <location>
        <position position="155"/>
    </location>
</feature>
<dbReference type="InterPro" id="IPR052096">
    <property type="entry name" value="Endocannabinoid_amidase"/>
</dbReference>
<name>A0A078AV03_STYLE</name>
<keyword evidence="2" id="KW-1133">Transmembrane helix</keyword>
<keyword evidence="5" id="KW-1185">Reference proteome</keyword>
<dbReference type="InParanoid" id="A0A078AV03"/>
<evidence type="ECO:0000259" key="3">
    <source>
        <dbReference type="Pfam" id="PF01425"/>
    </source>
</evidence>
<dbReference type="EMBL" id="CCKQ01014080">
    <property type="protein sequence ID" value="CDW85826.1"/>
    <property type="molecule type" value="Genomic_DNA"/>
</dbReference>
<evidence type="ECO:0000313" key="4">
    <source>
        <dbReference type="EMBL" id="CDW85826.1"/>
    </source>
</evidence>
<evidence type="ECO:0000313" key="5">
    <source>
        <dbReference type="Proteomes" id="UP000039865"/>
    </source>
</evidence>
<dbReference type="PANTHER" id="PTHR45847:SF6">
    <property type="entry name" value="FATTY ACID AMIDE HYDROLASE"/>
    <property type="match status" value="1"/>
</dbReference>
<dbReference type="GO" id="GO:0004040">
    <property type="term" value="F:amidase activity"/>
    <property type="evidence" value="ECO:0007669"/>
    <property type="project" value="TreeGrafter"/>
</dbReference>
<evidence type="ECO:0000256" key="1">
    <source>
        <dbReference type="PIRSR" id="PIRSR001221-1"/>
    </source>
</evidence>
<gene>
    <name evidence="4" type="primary">Contig17195.g18314</name>
    <name evidence="4" type="ORF">STYLEM_14913</name>
</gene>
<protein>
    <submittedName>
        <fullName evidence="4">Amidase family protein</fullName>
    </submittedName>
</protein>
<dbReference type="OMA" id="GQSEYPF"/>
<dbReference type="PIRSF" id="PIRSF001221">
    <property type="entry name" value="Amidase_fungi"/>
    <property type="match status" value="1"/>
</dbReference>
<sequence>MHLVNLRSIKEKVGIKYVGYGIGALVGYKLINYMIWKTKNKKLNIRSAQIVAERDSKTYTFIEVSPEKTQLILNLPDIQAIRENLFQRSFTISELVTVYSKRTVEIGRQLNLTAVELIDQALITANEYDQILDKHLKDGQQSQLPPLFGIPISTKGDRNSRGAQIYQDHIADDAVTVKLFKKAGAIIIVKARSSGGDSALVASRCVVLAVGTDIGGSIRVPAAFNGLFSFKPTGARTSNLGYLSGMPKISTSSIVLASQGPMARSNDDLVLATKLQLDPQIHTYDWKIPSSPFRENEYISAVNGGKQKLRVGYIDRLPTLQSSKGARRALQIAKDALEKQGFELVPFNQTLEEVQTIKSAFQGIMISSNAGPVLKLLSDQCEDLLKVNVAFYSYYSANPLKKFLLRTLLKLTGNHRFSNAIANCKDFSKDEIDDFIRKREESNENIRAKFQDLDIIGLILPNYVHCAFKESNQLSMNSLIDYTSIWNFFMYPCGTVPTTLVQASDTNPNDYQDSFDDKVTKSIRNDIEDSEGMPMGVQVVGLSQMDERVLGLMKAIDNGVQFRSRPKDF</sequence>
<feature type="active site" description="Charge relay system" evidence="1">
    <location>
        <position position="217"/>
    </location>
</feature>
<dbReference type="PANTHER" id="PTHR45847">
    <property type="entry name" value="FATTY ACID AMIDE HYDROLASE"/>
    <property type="match status" value="1"/>
</dbReference>
<reference evidence="4 5" key="1">
    <citation type="submission" date="2014-06" db="EMBL/GenBank/DDBJ databases">
        <authorList>
            <person name="Swart Estienne"/>
        </authorList>
    </citation>
    <scope>NUCLEOTIDE SEQUENCE [LARGE SCALE GENOMIC DNA]</scope>
    <source>
        <strain evidence="4 5">130c</strain>
    </source>
</reference>
<dbReference type="Proteomes" id="UP000039865">
    <property type="component" value="Unassembled WGS sequence"/>
</dbReference>
<feature type="active site" description="Charge relay system" evidence="1">
    <location>
        <position position="193"/>
    </location>
</feature>
<feature type="transmembrane region" description="Helical" evidence="2">
    <location>
        <begin position="17"/>
        <end position="36"/>
    </location>
</feature>
<evidence type="ECO:0000256" key="2">
    <source>
        <dbReference type="SAM" id="Phobius"/>
    </source>
</evidence>
<feature type="domain" description="Amidase" evidence="3">
    <location>
        <begin position="94"/>
        <end position="191"/>
    </location>
</feature>
<dbReference type="AlphaFoldDB" id="A0A078AV03"/>
<dbReference type="GO" id="GO:0017064">
    <property type="term" value="F:fatty acid amide hydrolase activity"/>
    <property type="evidence" value="ECO:0007669"/>
    <property type="project" value="TreeGrafter"/>
</dbReference>
<dbReference type="InterPro" id="IPR023631">
    <property type="entry name" value="Amidase_dom"/>
</dbReference>
<dbReference type="GO" id="GO:0009062">
    <property type="term" value="P:fatty acid catabolic process"/>
    <property type="evidence" value="ECO:0007669"/>
    <property type="project" value="TreeGrafter"/>
</dbReference>
<dbReference type="Gene3D" id="3.90.1300.10">
    <property type="entry name" value="Amidase signature (AS) domain"/>
    <property type="match status" value="2"/>
</dbReference>
<feature type="domain" description="Amidase" evidence="3">
    <location>
        <begin position="193"/>
        <end position="550"/>
    </location>
</feature>
<dbReference type="InterPro" id="IPR036928">
    <property type="entry name" value="AS_sf"/>
</dbReference>
<organism evidence="4 5">
    <name type="scientific">Stylonychia lemnae</name>
    <name type="common">Ciliate</name>
    <dbReference type="NCBI Taxonomy" id="5949"/>
    <lineage>
        <taxon>Eukaryota</taxon>
        <taxon>Sar</taxon>
        <taxon>Alveolata</taxon>
        <taxon>Ciliophora</taxon>
        <taxon>Intramacronucleata</taxon>
        <taxon>Spirotrichea</taxon>
        <taxon>Stichotrichia</taxon>
        <taxon>Sporadotrichida</taxon>
        <taxon>Oxytrichidae</taxon>
        <taxon>Stylonychinae</taxon>
        <taxon>Stylonychia</taxon>
    </lineage>
</organism>
<keyword evidence="2" id="KW-0472">Membrane</keyword>
<proteinExistence type="predicted"/>
<dbReference type="Pfam" id="PF01425">
    <property type="entry name" value="Amidase"/>
    <property type="match status" value="2"/>
</dbReference>
<dbReference type="OrthoDB" id="421993at2759"/>
<accession>A0A078AV03</accession>
<dbReference type="SUPFAM" id="SSF75304">
    <property type="entry name" value="Amidase signature (AS) enzymes"/>
    <property type="match status" value="1"/>
</dbReference>